<gene>
    <name evidence="2" type="ORF">MERR_LOCUS25618</name>
</gene>
<dbReference type="SUPFAM" id="SSF52047">
    <property type="entry name" value="RNI-like"/>
    <property type="match status" value="1"/>
</dbReference>
<evidence type="ECO:0000259" key="1">
    <source>
        <dbReference type="SMART" id="SM00579"/>
    </source>
</evidence>
<dbReference type="SUPFAM" id="SSF81383">
    <property type="entry name" value="F-box domain"/>
    <property type="match status" value="1"/>
</dbReference>
<evidence type="ECO:0000313" key="3">
    <source>
        <dbReference type="Proteomes" id="UP000467841"/>
    </source>
</evidence>
<dbReference type="Pfam" id="PF08387">
    <property type="entry name" value="FBD"/>
    <property type="match status" value="1"/>
</dbReference>
<comment type="caution">
    <text evidence="2">The sequence shown here is derived from an EMBL/GenBank/DDBJ whole genome shotgun (WGS) entry which is preliminary data.</text>
</comment>
<sequence>MKENDDQQQQQHEDRLRNLHECLLLRILLNLPTKDVVKCSVLSSEWRNVWKLVPGLDLDFDDFRDHVAFASFIDRFLGLNSESRLQHFKFAYEPEEEEDEVDLVRLTRWIGTAVDRKVQHLHVWYTTGRDYELEIPQTVYTCESLVSLNLRGVCLPNPKIVSLPCVKVITLDLVRFTRDWGLVLLISGCPLLKSFTLTDPLFSIASFEDLVVAVDAPRLEYLKIFDYFAQSFMIHSPGSLAEADIGIAFNVLCKNRFDPDNLTMRNMIRSFLMGISSVKVMNIHTYFLEAIYNNSRRQRLPLFPNLTSLRAVVDDCRWEMLPIFLESCPNLKDLSLVYQMYGGEEVINVPGPRCFLPCLESVEIKEESSRRIITEARVIKVIKLATYFLEKSTILKKLILSLRPNNRKKRPYAFLKELLKIPKLSPSCQVVVLRSCQ</sequence>
<evidence type="ECO:0000313" key="2">
    <source>
        <dbReference type="EMBL" id="CAA7038383.1"/>
    </source>
</evidence>
<dbReference type="InterPro" id="IPR032675">
    <property type="entry name" value="LRR_dom_sf"/>
</dbReference>
<dbReference type="Gene3D" id="3.80.10.10">
    <property type="entry name" value="Ribonuclease Inhibitor"/>
    <property type="match status" value="1"/>
</dbReference>
<dbReference type="EMBL" id="CACVBM020001192">
    <property type="protein sequence ID" value="CAA7038383.1"/>
    <property type="molecule type" value="Genomic_DNA"/>
</dbReference>
<dbReference type="Pfam" id="PF24758">
    <property type="entry name" value="LRR_At5g56370"/>
    <property type="match status" value="1"/>
</dbReference>
<dbReference type="InterPro" id="IPR055411">
    <property type="entry name" value="LRR_FXL15/At3g58940/PEG3-like"/>
</dbReference>
<accession>A0A6D2JQM2</accession>
<dbReference type="SMART" id="SM00579">
    <property type="entry name" value="FBD"/>
    <property type="match status" value="1"/>
</dbReference>
<dbReference type="Proteomes" id="UP000467841">
    <property type="component" value="Unassembled WGS sequence"/>
</dbReference>
<dbReference type="InterPro" id="IPR050232">
    <property type="entry name" value="FBL13/AtMIF1-like"/>
</dbReference>
<reference evidence="2" key="1">
    <citation type="submission" date="2020-01" db="EMBL/GenBank/DDBJ databases">
        <authorList>
            <person name="Mishra B."/>
        </authorList>
    </citation>
    <scope>NUCLEOTIDE SEQUENCE [LARGE SCALE GENOMIC DNA]</scope>
</reference>
<keyword evidence="3" id="KW-1185">Reference proteome</keyword>
<dbReference type="InterPro" id="IPR001810">
    <property type="entry name" value="F-box_dom"/>
</dbReference>
<dbReference type="OrthoDB" id="1107553at2759"/>
<name>A0A6D2JQM2_9BRAS</name>
<dbReference type="InterPro" id="IPR036047">
    <property type="entry name" value="F-box-like_dom_sf"/>
</dbReference>
<feature type="domain" description="FBD" evidence="1">
    <location>
        <begin position="353"/>
        <end position="433"/>
    </location>
</feature>
<dbReference type="InterPro" id="IPR006566">
    <property type="entry name" value="FBD"/>
</dbReference>
<proteinExistence type="predicted"/>
<protein>
    <recommendedName>
        <fullName evidence="1">FBD domain-containing protein</fullName>
    </recommendedName>
</protein>
<dbReference type="PANTHER" id="PTHR31900:SF33">
    <property type="entry name" value="PROTEIN WITH RNI-LIKE_FBD-LIKE DOMAIN"/>
    <property type="match status" value="1"/>
</dbReference>
<dbReference type="Pfam" id="PF00646">
    <property type="entry name" value="F-box"/>
    <property type="match status" value="1"/>
</dbReference>
<dbReference type="PANTHER" id="PTHR31900">
    <property type="entry name" value="F-BOX/RNI SUPERFAMILY PROTEIN-RELATED"/>
    <property type="match status" value="1"/>
</dbReference>
<dbReference type="AlphaFoldDB" id="A0A6D2JQM2"/>
<organism evidence="2 3">
    <name type="scientific">Microthlaspi erraticum</name>
    <dbReference type="NCBI Taxonomy" id="1685480"/>
    <lineage>
        <taxon>Eukaryota</taxon>
        <taxon>Viridiplantae</taxon>
        <taxon>Streptophyta</taxon>
        <taxon>Embryophyta</taxon>
        <taxon>Tracheophyta</taxon>
        <taxon>Spermatophyta</taxon>
        <taxon>Magnoliopsida</taxon>
        <taxon>eudicotyledons</taxon>
        <taxon>Gunneridae</taxon>
        <taxon>Pentapetalae</taxon>
        <taxon>rosids</taxon>
        <taxon>malvids</taxon>
        <taxon>Brassicales</taxon>
        <taxon>Brassicaceae</taxon>
        <taxon>Coluteocarpeae</taxon>
        <taxon>Microthlaspi</taxon>
    </lineage>
</organism>